<evidence type="ECO:0000256" key="5">
    <source>
        <dbReference type="ARBA" id="ARBA00023237"/>
    </source>
</evidence>
<dbReference type="PROSITE" id="PS51257">
    <property type="entry name" value="PROKAR_LIPOPROTEIN"/>
    <property type="match status" value="1"/>
</dbReference>
<protein>
    <submittedName>
        <fullName evidence="8">RagB/SusD family nutrient uptake outer membrane protein</fullName>
    </submittedName>
</protein>
<dbReference type="AlphaFoldDB" id="A0A437KNR4"/>
<dbReference type="RefSeq" id="WP_128196778.1">
    <property type="nucleotide sequence ID" value="NZ_SACJ01000011.1"/>
</dbReference>
<dbReference type="Gene3D" id="1.25.40.390">
    <property type="match status" value="1"/>
</dbReference>
<sequence>MKKYINFISSIVSVIVLTTACSDSFLDEKVLDKYAPESLTDKLGFESSVIGLHNSLSTLYTTDQDQTFIVASVVGTDEVWAPAGRSNGMARPFFDYSQLISTDNGTSKIWTNLYKIINNANIIVKSSESGTTIGMNQTELDAFKAEAYFFRAYSYNMLATLFGGVPLVIEPITGAKTDFVRAPIQDVNDLIVSDLLFAVDHLPNVKNLVHKSRIHTAVANQLLAEVYLRLNKPDLAEKQCDAIFNSLNFKLITARFGVKANQPGDLFSDMFLFGNQRRSQGNTEVIWVIEQENTTDVPGGSSGSPQQRRAWVGAYYDLPGMVVADTLGGRGIGRIRLNNWVLYRLYKGNDMRNSKYNIHRQHYFNNKDAKYSTVYGKPIPYGQNATFTLTDNSQLKIFASDTIFKYAPYTQKWGQLDSRDIFGYAMRKDFIIMRLAETYLLRAEARLKQNNFKGAADDINVLRNRANASTVSESDMTLDFILDERARELIGEENRRMTLVRTGTLVQRATTLTGKAPLAGGAIETTNGLQSFHVLLPIPQSEINLNKDAVLEQNPGYN</sequence>
<evidence type="ECO:0000259" key="6">
    <source>
        <dbReference type="Pfam" id="PF07980"/>
    </source>
</evidence>
<keyword evidence="4" id="KW-0472">Membrane</keyword>
<evidence type="ECO:0000256" key="4">
    <source>
        <dbReference type="ARBA" id="ARBA00023136"/>
    </source>
</evidence>
<comment type="caution">
    <text evidence="8">The sequence shown here is derived from an EMBL/GenBank/DDBJ whole genome shotgun (WGS) entry which is preliminary data.</text>
</comment>
<evidence type="ECO:0000256" key="1">
    <source>
        <dbReference type="ARBA" id="ARBA00004442"/>
    </source>
</evidence>
<keyword evidence="3" id="KW-0732">Signal</keyword>
<dbReference type="SUPFAM" id="SSF48452">
    <property type="entry name" value="TPR-like"/>
    <property type="match status" value="1"/>
</dbReference>
<dbReference type="InterPro" id="IPR011990">
    <property type="entry name" value="TPR-like_helical_dom_sf"/>
</dbReference>
<reference evidence="8 9" key="1">
    <citation type="submission" date="2019-01" db="EMBL/GenBank/DDBJ databases">
        <authorList>
            <person name="Chen W.-M."/>
        </authorList>
    </citation>
    <scope>NUCLEOTIDE SEQUENCE [LARGE SCALE GENOMIC DNA]</scope>
    <source>
        <strain evidence="8 9">BBQ-12</strain>
    </source>
</reference>
<keyword evidence="9" id="KW-1185">Reference proteome</keyword>
<evidence type="ECO:0000313" key="9">
    <source>
        <dbReference type="Proteomes" id="UP000285211"/>
    </source>
</evidence>
<comment type="subcellular location">
    <subcellularLocation>
        <location evidence="1">Cell outer membrane</location>
    </subcellularLocation>
</comment>
<evidence type="ECO:0000256" key="2">
    <source>
        <dbReference type="ARBA" id="ARBA00006275"/>
    </source>
</evidence>
<dbReference type="OrthoDB" id="5694214at2"/>
<evidence type="ECO:0000256" key="3">
    <source>
        <dbReference type="ARBA" id="ARBA00022729"/>
    </source>
</evidence>
<accession>A0A437KNR4</accession>
<dbReference type="GO" id="GO:0009279">
    <property type="term" value="C:cell outer membrane"/>
    <property type="evidence" value="ECO:0007669"/>
    <property type="project" value="UniProtKB-SubCell"/>
</dbReference>
<dbReference type="InterPro" id="IPR012944">
    <property type="entry name" value="SusD_RagB_dom"/>
</dbReference>
<feature type="domain" description="SusD-like N-terminal" evidence="7">
    <location>
        <begin position="43"/>
        <end position="228"/>
    </location>
</feature>
<proteinExistence type="inferred from homology"/>
<organism evidence="8 9">
    <name type="scientific">Flavobacterium sufflavum</name>
    <dbReference type="NCBI Taxonomy" id="1921138"/>
    <lineage>
        <taxon>Bacteria</taxon>
        <taxon>Pseudomonadati</taxon>
        <taxon>Bacteroidota</taxon>
        <taxon>Flavobacteriia</taxon>
        <taxon>Flavobacteriales</taxon>
        <taxon>Flavobacteriaceae</taxon>
        <taxon>Flavobacterium</taxon>
    </lineage>
</organism>
<dbReference type="Pfam" id="PF07980">
    <property type="entry name" value="SusD_RagB"/>
    <property type="match status" value="1"/>
</dbReference>
<comment type="similarity">
    <text evidence="2">Belongs to the SusD family.</text>
</comment>
<keyword evidence="5" id="KW-0998">Cell outer membrane</keyword>
<name>A0A437KNR4_9FLAO</name>
<evidence type="ECO:0000259" key="7">
    <source>
        <dbReference type="Pfam" id="PF14322"/>
    </source>
</evidence>
<gene>
    <name evidence="8" type="ORF">EOD40_14605</name>
</gene>
<evidence type="ECO:0000313" key="8">
    <source>
        <dbReference type="EMBL" id="RVT73090.1"/>
    </source>
</evidence>
<dbReference type="InterPro" id="IPR033985">
    <property type="entry name" value="SusD-like_N"/>
</dbReference>
<dbReference type="Pfam" id="PF14322">
    <property type="entry name" value="SusD-like_3"/>
    <property type="match status" value="1"/>
</dbReference>
<dbReference type="Proteomes" id="UP000285211">
    <property type="component" value="Unassembled WGS sequence"/>
</dbReference>
<dbReference type="EMBL" id="SACJ01000011">
    <property type="protein sequence ID" value="RVT73090.1"/>
    <property type="molecule type" value="Genomic_DNA"/>
</dbReference>
<feature type="domain" description="RagB/SusD" evidence="6">
    <location>
        <begin position="284"/>
        <end position="557"/>
    </location>
</feature>